<dbReference type="Gene3D" id="1.20.140.10">
    <property type="entry name" value="Butyryl-CoA Dehydrogenase, subunit A, domain 3"/>
    <property type="match status" value="1"/>
</dbReference>
<keyword evidence="4" id="KW-0274">FAD</keyword>
<evidence type="ECO:0000256" key="5">
    <source>
        <dbReference type="ARBA" id="ARBA00023002"/>
    </source>
</evidence>
<dbReference type="InterPro" id="IPR013786">
    <property type="entry name" value="AcylCoA_DH/ox_N"/>
</dbReference>
<dbReference type="PANTHER" id="PTHR43884:SF20">
    <property type="entry name" value="ACYL-COA DEHYDROGENASE FADE28"/>
    <property type="match status" value="1"/>
</dbReference>
<comment type="similarity">
    <text evidence="2">Belongs to the acyl-CoA dehydrogenase family.</text>
</comment>
<reference evidence="8" key="1">
    <citation type="submission" date="2020-12" db="EMBL/GenBank/DDBJ databases">
        <title>Bacterial taxonomy.</title>
        <authorList>
            <person name="Pan X."/>
        </authorList>
    </citation>
    <scope>NUCLEOTIDE SEQUENCE</scope>
    <source>
        <strain evidence="8">B2012</strain>
    </source>
</reference>
<dbReference type="RefSeq" id="WP_198882938.1">
    <property type="nucleotide sequence ID" value="NZ_JAEKJA010000012.1"/>
</dbReference>
<proteinExistence type="inferred from homology"/>
<accession>A0A934IR07</accession>
<evidence type="ECO:0000256" key="1">
    <source>
        <dbReference type="ARBA" id="ARBA00001974"/>
    </source>
</evidence>
<sequence>MADILADTAADDDIAAMIRDSARGIAERDGGVARARRLRFASPGYDPDVLYEMAALGWFAIRLPEAAGGSALPIATLGLLVHDLGRVLTPEPLVAMTLAARLLAAAEPDGDVLAAHVAGERLATVAAFEGRDGIAVTGTRGPRHAVPAVDTAATVLMVERTADGLALLAYDRDAVDAAPVALQDGGFWATVSPTGTGRLVGRPAARDVDVALEEATLATAFELCGIAAAALDISLDYLRVRQQFGRAIGSFQALQHAAVNLKIEAELAMASARAAAAQIDADADAAAAVSCAKAQASAAAIKVTRAAIQLHGGIGYTDEHDIGLYLRRAMVLASAFGSADWHVRRYADLTRPMAAAA</sequence>
<dbReference type="Gene3D" id="1.10.540.10">
    <property type="entry name" value="Acyl-CoA dehydrogenase/oxidase, N-terminal domain"/>
    <property type="match status" value="1"/>
</dbReference>
<keyword evidence="3" id="KW-0285">Flavoprotein</keyword>
<dbReference type="SUPFAM" id="SSF47203">
    <property type="entry name" value="Acyl-CoA dehydrogenase C-terminal domain-like"/>
    <property type="match status" value="1"/>
</dbReference>
<dbReference type="Pfam" id="PF02771">
    <property type="entry name" value="Acyl-CoA_dh_N"/>
    <property type="match status" value="1"/>
</dbReference>
<dbReference type="InterPro" id="IPR009075">
    <property type="entry name" value="AcylCo_DH/oxidase_C"/>
</dbReference>
<organism evidence="8 9">
    <name type="scientific">Acuticoccus mangrovi</name>
    <dbReference type="NCBI Taxonomy" id="2796142"/>
    <lineage>
        <taxon>Bacteria</taxon>
        <taxon>Pseudomonadati</taxon>
        <taxon>Pseudomonadota</taxon>
        <taxon>Alphaproteobacteria</taxon>
        <taxon>Hyphomicrobiales</taxon>
        <taxon>Amorphaceae</taxon>
        <taxon>Acuticoccus</taxon>
    </lineage>
</organism>
<evidence type="ECO:0000313" key="9">
    <source>
        <dbReference type="Proteomes" id="UP000609531"/>
    </source>
</evidence>
<feature type="domain" description="Acyl-CoA dehydrogenase/oxidase N-terminal" evidence="7">
    <location>
        <begin position="16"/>
        <end position="93"/>
    </location>
</feature>
<evidence type="ECO:0000256" key="4">
    <source>
        <dbReference type="ARBA" id="ARBA00022827"/>
    </source>
</evidence>
<dbReference type="EMBL" id="JAEKJA010000012">
    <property type="protein sequence ID" value="MBJ3777038.1"/>
    <property type="molecule type" value="Genomic_DNA"/>
</dbReference>
<dbReference type="Proteomes" id="UP000609531">
    <property type="component" value="Unassembled WGS sequence"/>
</dbReference>
<protein>
    <submittedName>
        <fullName evidence="8">Acyl-CoA dehydrogenase family protein</fullName>
    </submittedName>
</protein>
<dbReference type="SUPFAM" id="SSF56645">
    <property type="entry name" value="Acyl-CoA dehydrogenase NM domain-like"/>
    <property type="match status" value="1"/>
</dbReference>
<gene>
    <name evidence="8" type="ORF">JCR33_15125</name>
</gene>
<comment type="cofactor">
    <cofactor evidence="1">
        <name>FAD</name>
        <dbReference type="ChEBI" id="CHEBI:57692"/>
    </cofactor>
</comment>
<dbReference type="AlphaFoldDB" id="A0A934IR07"/>
<evidence type="ECO:0000256" key="3">
    <source>
        <dbReference type="ARBA" id="ARBA00022630"/>
    </source>
</evidence>
<feature type="domain" description="Acyl-CoA dehydrogenase/oxidase C-terminal" evidence="6">
    <location>
        <begin position="212"/>
        <end position="345"/>
    </location>
</feature>
<dbReference type="Pfam" id="PF00441">
    <property type="entry name" value="Acyl-CoA_dh_1"/>
    <property type="match status" value="1"/>
</dbReference>
<dbReference type="InterPro" id="IPR036250">
    <property type="entry name" value="AcylCo_DH-like_C"/>
</dbReference>
<dbReference type="InterPro" id="IPR009100">
    <property type="entry name" value="AcylCoA_DH/oxidase_NM_dom_sf"/>
</dbReference>
<evidence type="ECO:0000256" key="2">
    <source>
        <dbReference type="ARBA" id="ARBA00009347"/>
    </source>
</evidence>
<keyword evidence="5" id="KW-0560">Oxidoreductase</keyword>
<comment type="caution">
    <text evidence="8">The sequence shown here is derived from an EMBL/GenBank/DDBJ whole genome shotgun (WGS) entry which is preliminary data.</text>
</comment>
<dbReference type="GO" id="GO:0003995">
    <property type="term" value="F:acyl-CoA dehydrogenase activity"/>
    <property type="evidence" value="ECO:0007669"/>
    <property type="project" value="TreeGrafter"/>
</dbReference>
<keyword evidence="9" id="KW-1185">Reference proteome</keyword>
<evidence type="ECO:0000313" key="8">
    <source>
        <dbReference type="EMBL" id="MBJ3777038.1"/>
    </source>
</evidence>
<dbReference type="PANTHER" id="PTHR43884">
    <property type="entry name" value="ACYL-COA DEHYDROGENASE"/>
    <property type="match status" value="1"/>
</dbReference>
<dbReference type="InterPro" id="IPR037069">
    <property type="entry name" value="AcylCoA_DH/ox_N_sf"/>
</dbReference>
<evidence type="ECO:0000259" key="7">
    <source>
        <dbReference type="Pfam" id="PF02771"/>
    </source>
</evidence>
<dbReference type="GO" id="GO:0050660">
    <property type="term" value="F:flavin adenine dinucleotide binding"/>
    <property type="evidence" value="ECO:0007669"/>
    <property type="project" value="InterPro"/>
</dbReference>
<name>A0A934IR07_9HYPH</name>
<evidence type="ECO:0000259" key="6">
    <source>
        <dbReference type="Pfam" id="PF00441"/>
    </source>
</evidence>